<gene>
    <name evidence="1" type="ORF">FA95DRAFT_1560870</name>
</gene>
<reference evidence="1" key="2">
    <citation type="journal article" date="2022" name="New Phytol.">
        <title>Evolutionary transition to the ectomycorrhizal habit in the genomes of a hyperdiverse lineage of mushroom-forming fungi.</title>
        <authorList>
            <person name="Looney B."/>
            <person name="Miyauchi S."/>
            <person name="Morin E."/>
            <person name="Drula E."/>
            <person name="Courty P.E."/>
            <person name="Kohler A."/>
            <person name="Kuo A."/>
            <person name="LaButti K."/>
            <person name="Pangilinan J."/>
            <person name="Lipzen A."/>
            <person name="Riley R."/>
            <person name="Andreopoulos W."/>
            <person name="He G."/>
            <person name="Johnson J."/>
            <person name="Nolan M."/>
            <person name="Tritt A."/>
            <person name="Barry K.W."/>
            <person name="Grigoriev I.V."/>
            <person name="Nagy L.G."/>
            <person name="Hibbett D."/>
            <person name="Henrissat B."/>
            <person name="Matheny P.B."/>
            <person name="Labbe J."/>
            <person name="Martin F.M."/>
        </authorList>
    </citation>
    <scope>NUCLEOTIDE SEQUENCE</scope>
    <source>
        <strain evidence="1">FP105234-sp</strain>
    </source>
</reference>
<keyword evidence="2" id="KW-1185">Reference proteome</keyword>
<evidence type="ECO:0000313" key="2">
    <source>
        <dbReference type="Proteomes" id="UP000814033"/>
    </source>
</evidence>
<dbReference type="EMBL" id="MU275943">
    <property type="protein sequence ID" value="KAI0045741.1"/>
    <property type="molecule type" value="Genomic_DNA"/>
</dbReference>
<organism evidence="1 2">
    <name type="scientific">Auriscalpium vulgare</name>
    <dbReference type="NCBI Taxonomy" id="40419"/>
    <lineage>
        <taxon>Eukaryota</taxon>
        <taxon>Fungi</taxon>
        <taxon>Dikarya</taxon>
        <taxon>Basidiomycota</taxon>
        <taxon>Agaricomycotina</taxon>
        <taxon>Agaricomycetes</taxon>
        <taxon>Russulales</taxon>
        <taxon>Auriscalpiaceae</taxon>
        <taxon>Auriscalpium</taxon>
    </lineage>
</organism>
<evidence type="ECO:0000313" key="1">
    <source>
        <dbReference type="EMBL" id="KAI0045741.1"/>
    </source>
</evidence>
<comment type="caution">
    <text evidence="1">The sequence shown here is derived from an EMBL/GenBank/DDBJ whole genome shotgun (WGS) entry which is preliminary data.</text>
</comment>
<reference evidence="1" key="1">
    <citation type="submission" date="2021-02" db="EMBL/GenBank/DDBJ databases">
        <authorList>
            <consortium name="DOE Joint Genome Institute"/>
            <person name="Ahrendt S."/>
            <person name="Looney B.P."/>
            <person name="Miyauchi S."/>
            <person name="Morin E."/>
            <person name="Drula E."/>
            <person name="Courty P.E."/>
            <person name="Chicoki N."/>
            <person name="Fauchery L."/>
            <person name="Kohler A."/>
            <person name="Kuo A."/>
            <person name="Labutti K."/>
            <person name="Pangilinan J."/>
            <person name="Lipzen A."/>
            <person name="Riley R."/>
            <person name="Andreopoulos W."/>
            <person name="He G."/>
            <person name="Johnson J."/>
            <person name="Barry K.W."/>
            <person name="Grigoriev I.V."/>
            <person name="Nagy L."/>
            <person name="Hibbett D."/>
            <person name="Henrissat B."/>
            <person name="Matheny P.B."/>
            <person name="Labbe J."/>
            <person name="Martin F."/>
        </authorList>
    </citation>
    <scope>NUCLEOTIDE SEQUENCE</scope>
    <source>
        <strain evidence="1">FP105234-sp</strain>
    </source>
</reference>
<sequence>MWCTRWFIPLLLLPLPSAPPYFLALFLISLTLHAHPCFYCIILLTALFLSSCYWQPVPIDTPVSSAWSIASNATITTFASALAAVAAESRPAVVRLADRCWCEMSASKLFEPFDIAKWESASVEALKEEMEEERKFVEMLNATVGTLEGTSADTEEEGLVIDHPKPKKSHGGLFSSFKTPFSHRKTTPTPSPASTPPTPVAEEAAVEETPVPATPTEKLPLIRREYDLRPYGLSMVVDFGWSR</sequence>
<protein>
    <submittedName>
        <fullName evidence="1">Uncharacterized protein</fullName>
    </submittedName>
</protein>
<accession>A0ACB8RPU9</accession>
<name>A0ACB8RPU9_9AGAM</name>
<proteinExistence type="predicted"/>
<dbReference type="Proteomes" id="UP000814033">
    <property type="component" value="Unassembled WGS sequence"/>
</dbReference>